<evidence type="ECO:0000256" key="1">
    <source>
        <dbReference type="SAM" id="MobiDB-lite"/>
    </source>
</evidence>
<dbReference type="RefSeq" id="XP_028343066.1">
    <property type="nucleotide sequence ID" value="XM_028487265.2"/>
</dbReference>
<name>A0A455BGH9_PHYMC</name>
<dbReference type="InParanoid" id="A0A455BGH9"/>
<dbReference type="PANTHER" id="PTHR47646:SF1">
    <property type="entry name" value="PDZ DOMAIN-CONTAINING PROTEIN MAGIX"/>
    <property type="match status" value="1"/>
</dbReference>
<accession>A0A455BGH9</accession>
<evidence type="ECO:0000313" key="2">
    <source>
        <dbReference type="Proteomes" id="UP000248484"/>
    </source>
</evidence>
<dbReference type="PANTHER" id="PTHR47646">
    <property type="entry name" value="PDZ DOMAIN-CONTAINING PROTEIN MAGIX"/>
    <property type="match status" value="1"/>
</dbReference>
<dbReference type="InterPro" id="IPR030031">
    <property type="entry name" value="MAGIX"/>
</dbReference>
<keyword evidence="2" id="KW-1185">Reference proteome</keyword>
<dbReference type="AlphaFoldDB" id="A0A455BGH9"/>
<evidence type="ECO:0000313" key="3">
    <source>
        <dbReference type="RefSeq" id="XP_028343066.1"/>
    </source>
</evidence>
<dbReference type="KEGG" id="pcad:114485572"/>
<organism evidence="2 3">
    <name type="scientific">Physeter macrocephalus</name>
    <name type="common">Sperm whale</name>
    <name type="synonym">Physeter catodon</name>
    <dbReference type="NCBI Taxonomy" id="9755"/>
    <lineage>
        <taxon>Eukaryota</taxon>
        <taxon>Metazoa</taxon>
        <taxon>Chordata</taxon>
        <taxon>Craniata</taxon>
        <taxon>Vertebrata</taxon>
        <taxon>Euteleostomi</taxon>
        <taxon>Mammalia</taxon>
        <taxon>Eutheria</taxon>
        <taxon>Laurasiatheria</taxon>
        <taxon>Artiodactyla</taxon>
        <taxon>Whippomorpha</taxon>
        <taxon>Cetacea</taxon>
        <taxon>Odontoceti</taxon>
        <taxon>Physeteridae</taxon>
        <taxon>Physeter</taxon>
    </lineage>
</organism>
<feature type="compositionally biased region" description="Low complexity" evidence="1">
    <location>
        <begin position="69"/>
        <end position="78"/>
    </location>
</feature>
<protein>
    <submittedName>
        <fullName evidence="3">PDZ domain-containing protein MAGIX-like</fullName>
    </submittedName>
</protein>
<feature type="compositionally biased region" description="Polar residues" evidence="1">
    <location>
        <begin position="55"/>
        <end position="65"/>
    </location>
</feature>
<dbReference type="Proteomes" id="UP000248484">
    <property type="component" value="Unplaced"/>
</dbReference>
<proteinExistence type="predicted"/>
<feature type="compositionally biased region" description="Basic and acidic residues" evidence="1">
    <location>
        <begin position="80"/>
        <end position="90"/>
    </location>
</feature>
<reference evidence="3" key="1">
    <citation type="submission" date="2025-08" db="UniProtKB">
        <authorList>
            <consortium name="RefSeq"/>
        </authorList>
    </citation>
    <scope>IDENTIFICATION</scope>
    <source>
        <tissue evidence="3">Muscle</tissue>
    </source>
</reference>
<dbReference type="GeneID" id="114485572"/>
<feature type="compositionally biased region" description="Low complexity" evidence="1">
    <location>
        <begin position="9"/>
        <end position="21"/>
    </location>
</feature>
<gene>
    <name evidence="3" type="primary">LOC114485572</name>
</gene>
<feature type="region of interest" description="Disordered" evidence="1">
    <location>
        <begin position="1"/>
        <end position="100"/>
    </location>
</feature>
<sequence>MVGFSEDWGQGSVRGRGSQSGEAGDLDRSADPGGPEVMRSRSSSASPLQHPRPRTTPQTRGSPESSPGVADDPAVAPPEGRTEDPNDHTPDSPGPWLVPSEERLSRALGVPGAAQLALEMAAGRRRH</sequence>
<dbReference type="OrthoDB" id="66881at2759"/>